<proteinExistence type="predicted"/>
<sequence>MLPSRSLTALVADPSSTVRLSLRAILQSFDIARIDTSSTISETRRKLLENKYDVVLCEFHFDAEESGQDLLEELREKKALPLFTIFIMVTGEASYPRVVGVAEETPDDYMLKPVQAGALSERIEKAFKRRQALMEIYEALNSKNYNQALKAAQQMMLVKSPYLADIAKLAANILMRLGRLEESATMYKRILETRNPAWAKLGLARVALRQGDKPTAEAAMLDIINQHLRYLPVYNQLSELYLSEERFAEALEITEQAIKITPHSLKRLQKAGQLAFSLGLADKAGEYLGRAVRLNGKAVDLDYRTIFHLALLQFDQGQAPDAASLVKQLGAKQKSDISGQDGLRGEWYGELAMATESIAKREPLAAIDVLRRLAGQVAALDFNFEFALDYLTVVDRLYADDIAPTLAEWVKPLALRFDTGRHAQELLMQRLAERPRLLQVLAAAGEHIAQVANDAAQLVVDGNFRAAADKLIEEGQRTHNNRLLAAAANAAAKSYQSLHEPLFKQQAEACLASMVPPDPSLAARIQAMLVADEAA</sequence>
<dbReference type="OrthoDB" id="7298659at2"/>
<organism evidence="4 5">
    <name type="scientific">Chitinimonas taiwanensis DSM 18899</name>
    <dbReference type="NCBI Taxonomy" id="1121279"/>
    <lineage>
        <taxon>Bacteria</taxon>
        <taxon>Pseudomonadati</taxon>
        <taxon>Pseudomonadota</taxon>
        <taxon>Betaproteobacteria</taxon>
        <taxon>Neisseriales</taxon>
        <taxon>Chitinibacteraceae</taxon>
        <taxon>Chitinimonas</taxon>
    </lineage>
</organism>
<feature type="domain" description="Response regulatory" evidence="3">
    <location>
        <begin position="8"/>
        <end position="127"/>
    </location>
</feature>
<protein>
    <submittedName>
        <fullName evidence="4">Tetratricopeptide repeat-containing protein</fullName>
    </submittedName>
</protein>
<keyword evidence="2" id="KW-0802">TPR repeat</keyword>
<dbReference type="Proteomes" id="UP000186513">
    <property type="component" value="Unassembled WGS sequence"/>
</dbReference>
<accession>A0A1K2HFQ5</accession>
<evidence type="ECO:0000256" key="1">
    <source>
        <dbReference type="PROSITE-ProRule" id="PRU00169"/>
    </source>
</evidence>
<reference evidence="4 5" key="1">
    <citation type="submission" date="2016-11" db="EMBL/GenBank/DDBJ databases">
        <authorList>
            <person name="Jaros S."/>
            <person name="Januszkiewicz K."/>
            <person name="Wedrychowicz H."/>
        </authorList>
    </citation>
    <scope>NUCLEOTIDE SEQUENCE [LARGE SCALE GENOMIC DNA]</scope>
    <source>
        <strain evidence="4 5">DSM 18899</strain>
    </source>
</reference>
<evidence type="ECO:0000313" key="5">
    <source>
        <dbReference type="Proteomes" id="UP000186513"/>
    </source>
</evidence>
<dbReference type="InterPro" id="IPR011006">
    <property type="entry name" value="CheY-like_superfamily"/>
</dbReference>
<dbReference type="SMART" id="SM00448">
    <property type="entry name" value="REC"/>
    <property type="match status" value="1"/>
</dbReference>
<gene>
    <name evidence="4" type="ORF">SAMN02745887_01691</name>
</gene>
<dbReference type="PROSITE" id="PS50005">
    <property type="entry name" value="TPR"/>
    <property type="match status" value="1"/>
</dbReference>
<dbReference type="Gene3D" id="3.40.50.2300">
    <property type="match status" value="1"/>
</dbReference>
<dbReference type="InterPro" id="IPR001789">
    <property type="entry name" value="Sig_transdc_resp-reg_receiver"/>
</dbReference>
<dbReference type="Pfam" id="PF13181">
    <property type="entry name" value="TPR_8"/>
    <property type="match status" value="1"/>
</dbReference>
<dbReference type="PROSITE" id="PS50110">
    <property type="entry name" value="RESPONSE_REGULATORY"/>
    <property type="match status" value="1"/>
</dbReference>
<comment type="caution">
    <text evidence="1">Lacks conserved residue(s) required for the propagation of feature annotation.</text>
</comment>
<dbReference type="STRING" id="1121279.SAMN02745887_01691"/>
<dbReference type="InterPro" id="IPR011990">
    <property type="entry name" value="TPR-like_helical_dom_sf"/>
</dbReference>
<dbReference type="GO" id="GO:0000160">
    <property type="term" value="P:phosphorelay signal transduction system"/>
    <property type="evidence" value="ECO:0007669"/>
    <property type="project" value="InterPro"/>
</dbReference>
<dbReference type="SUPFAM" id="SSF52172">
    <property type="entry name" value="CheY-like"/>
    <property type="match status" value="1"/>
</dbReference>
<feature type="repeat" description="TPR" evidence="2">
    <location>
        <begin position="231"/>
        <end position="264"/>
    </location>
</feature>
<evidence type="ECO:0000256" key="2">
    <source>
        <dbReference type="PROSITE-ProRule" id="PRU00339"/>
    </source>
</evidence>
<dbReference type="AlphaFoldDB" id="A0A1K2HFQ5"/>
<dbReference type="Gene3D" id="1.25.40.10">
    <property type="entry name" value="Tetratricopeptide repeat domain"/>
    <property type="match status" value="2"/>
</dbReference>
<name>A0A1K2HFQ5_9NEIS</name>
<dbReference type="InterPro" id="IPR019734">
    <property type="entry name" value="TPR_rpt"/>
</dbReference>
<dbReference type="Pfam" id="PF00072">
    <property type="entry name" value="Response_reg"/>
    <property type="match status" value="1"/>
</dbReference>
<dbReference type="EMBL" id="FPKR01000006">
    <property type="protein sequence ID" value="SFZ75696.1"/>
    <property type="molecule type" value="Genomic_DNA"/>
</dbReference>
<keyword evidence="5" id="KW-1185">Reference proteome</keyword>
<evidence type="ECO:0000259" key="3">
    <source>
        <dbReference type="PROSITE" id="PS50110"/>
    </source>
</evidence>
<evidence type="ECO:0000313" key="4">
    <source>
        <dbReference type="EMBL" id="SFZ75696.1"/>
    </source>
</evidence>
<dbReference type="RefSeq" id="WP_072428217.1">
    <property type="nucleotide sequence ID" value="NZ_FPKR01000006.1"/>
</dbReference>
<dbReference type="SUPFAM" id="SSF48452">
    <property type="entry name" value="TPR-like"/>
    <property type="match status" value="1"/>
</dbReference>